<dbReference type="RefSeq" id="WP_312032433.1">
    <property type="nucleotide sequence ID" value="NZ_CP051151.1"/>
</dbReference>
<keyword evidence="9" id="KW-1185">Reference proteome</keyword>
<evidence type="ECO:0000313" key="9">
    <source>
        <dbReference type="Proteomes" id="UP000512167"/>
    </source>
</evidence>
<evidence type="ECO:0000313" key="8">
    <source>
        <dbReference type="EMBL" id="QLY39940.1"/>
    </source>
</evidence>
<feature type="region of interest" description="Disordered" evidence="5">
    <location>
        <begin position="23"/>
        <end position="69"/>
    </location>
</feature>
<comment type="subcellular location">
    <subcellularLocation>
        <location evidence="1">Cell envelope</location>
    </subcellularLocation>
</comment>
<dbReference type="EMBL" id="CP051151">
    <property type="protein sequence ID" value="QLY39940.1"/>
    <property type="molecule type" value="Genomic_DNA"/>
</dbReference>
<dbReference type="PANTHER" id="PTHR30290">
    <property type="entry name" value="PERIPLASMIC BINDING COMPONENT OF ABC TRANSPORTER"/>
    <property type="match status" value="1"/>
</dbReference>
<name>A0A7L6N107_9MOLU</name>
<proteinExistence type="inferred from homology"/>
<evidence type="ECO:0000256" key="1">
    <source>
        <dbReference type="ARBA" id="ARBA00004196"/>
    </source>
</evidence>
<evidence type="ECO:0000256" key="4">
    <source>
        <dbReference type="ARBA" id="ARBA00022729"/>
    </source>
</evidence>
<dbReference type="Proteomes" id="UP000512167">
    <property type="component" value="Chromosome"/>
</dbReference>
<evidence type="ECO:0000256" key="3">
    <source>
        <dbReference type="ARBA" id="ARBA00022448"/>
    </source>
</evidence>
<evidence type="ECO:0000256" key="2">
    <source>
        <dbReference type="ARBA" id="ARBA00005695"/>
    </source>
</evidence>
<dbReference type="Gene3D" id="3.10.105.10">
    <property type="entry name" value="Dipeptide-binding Protein, Domain 3"/>
    <property type="match status" value="1"/>
</dbReference>
<keyword evidence="3" id="KW-0813">Transport</keyword>
<dbReference type="GO" id="GO:1904680">
    <property type="term" value="F:peptide transmembrane transporter activity"/>
    <property type="evidence" value="ECO:0007669"/>
    <property type="project" value="TreeGrafter"/>
</dbReference>
<feature type="compositionally biased region" description="Low complexity" evidence="5">
    <location>
        <begin position="49"/>
        <end position="58"/>
    </location>
</feature>
<comment type="similarity">
    <text evidence="2">Belongs to the bacterial solute-binding protein 5 family.</text>
</comment>
<organism evidence="8 9">
    <name type="scientific">Hujiaoplasma nucleasis</name>
    <dbReference type="NCBI Taxonomy" id="2725268"/>
    <lineage>
        <taxon>Bacteria</taxon>
        <taxon>Bacillati</taxon>
        <taxon>Mycoplasmatota</taxon>
        <taxon>Mollicutes</taxon>
        <taxon>Candidatus Izemoplasmatales</taxon>
        <taxon>Hujiaoplasmataceae</taxon>
        <taxon>Hujiaoplasma</taxon>
    </lineage>
</organism>
<dbReference type="GO" id="GO:0030313">
    <property type="term" value="C:cell envelope"/>
    <property type="evidence" value="ECO:0007669"/>
    <property type="project" value="UniProtKB-SubCell"/>
</dbReference>
<evidence type="ECO:0000256" key="5">
    <source>
        <dbReference type="SAM" id="MobiDB-lite"/>
    </source>
</evidence>
<dbReference type="AlphaFoldDB" id="A0A7L6N107"/>
<dbReference type="KEGG" id="tbk:HF295_03335"/>
<feature type="domain" description="Solute-binding protein family 5" evidence="7">
    <location>
        <begin position="438"/>
        <end position="852"/>
    </location>
</feature>
<evidence type="ECO:0000256" key="6">
    <source>
        <dbReference type="SAM" id="SignalP"/>
    </source>
</evidence>
<dbReference type="PROSITE" id="PS51257">
    <property type="entry name" value="PROKAR_LIPOPROTEIN"/>
    <property type="match status" value="1"/>
</dbReference>
<dbReference type="Pfam" id="PF00496">
    <property type="entry name" value="SBP_bac_5"/>
    <property type="match status" value="1"/>
</dbReference>
<gene>
    <name evidence="8" type="ORF">HF295_03335</name>
</gene>
<keyword evidence="4 6" id="KW-0732">Signal</keyword>
<dbReference type="SUPFAM" id="SSF53850">
    <property type="entry name" value="Periplasmic binding protein-like II"/>
    <property type="match status" value="1"/>
</dbReference>
<protein>
    <recommendedName>
        <fullName evidence="7">Solute-binding protein family 5 domain-containing protein</fullName>
    </recommendedName>
</protein>
<feature type="compositionally biased region" description="Acidic residues" evidence="5">
    <location>
        <begin position="59"/>
        <end position="69"/>
    </location>
</feature>
<dbReference type="Gene3D" id="3.90.76.10">
    <property type="entry name" value="Dipeptide-binding Protein, Domain 1"/>
    <property type="match status" value="1"/>
</dbReference>
<sequence length="1107" mass="123776">MKKLLMFLLAAFLFVGIAACNGDETTLEPTDAPTTTEAPTEEPTEAPTEEPTQAPTDEPTTDETDPILEDPTYDYYVTGNFAGWADAFGVAQYKFEATRVSDPELAEVSSQIQDATLLYSIDVILPAEGAGWDVTYTIDGTETTFDGNLTLKFARIQMMDGEAIPTWWAPSPESGQVYNLTPETLFIPNYIDPASSSYDPELGTGNWNDNPVVFVPGEYRVVFALVNGQRWLGAILLEEYETTETPTTELQFPEDPTYPTGLYNYKFQTSEVRHTFMAAAEKFLMNNMYGGVPLFANGGFALYSPRLQLPVDAYIPVMGYGTGFATMSADDSTVLMADGEPGNVGEYTYRTANTTNPVTWNQWLYDTSTDSDYMGIYMDAPYAYHFNAEKTGYEVVPSMMASNPIPVDSNITPTGKEVSTKWNFEVRQDLEWFFHPDTDISYITDTTIDAEDFVETFKLALTNNWFRAVSGGGDFLNETTGLVGAEAFADDPTEANWANVGIKLIDDYTFQFEFLNEQSEWNVRYFMSSFVMTPIQLEMYEELGDVDDGGTYGTSNTTIAYHGAYYVDYYEADKTLVYKENTNYHSPDEYFYTGYEIQIIPDAAIRFQEFEAGKLESVSLPTENYDDYKNHPGLKRIPGATTFRMMINGLGTVTAQQEQFPGSTWVPEPLLANDDFKMALFFAIDRKYLAETVLKTSQTQMYLFSDAYLVEAEEGVPYRQTPQGQTVGEGLAPGQNGYNKDAAIAYWELAIEKLVADGVYAEGDTIELDFYVFSGSEAQTLLGQYIKATFESTFIHYGLDVNVVINVEPKDFPGIYYEYMMTGNFDLSIGGISGSTLDAASFLDVFADDNRGGFTLNWGIDTSTAEIPVKYVTHDYDANGNIVESYAHYEMWSFNAITSILNGQKYIQDGEEALAPSPEFTEILPTEFTFRIDEFNNTAYTNITYTIEEYGQDSEEYYVYNGLEDIPATSDTITITGTQAYPYDYQIIIKYDLASGENEEPFMTSTWQYSGKFVRTVETTDTTATVTLDVRDNAAREFLAGSVQLFLAADDTEVTTATITINANVVTITGLTAETEYYITFDTNEGFTDEYVLYYMYADVVTTATPA</sequence>
<dbReference type="PANTHER" id="PTHR30290:SF10">
    <property type="entry name" value="PERIPLASMIC OLIGOPEPTIDE-BINDING PROTEIN-RELATED"/>
    <property type="match status" value="1"/>
</dbReference>
<reference evidence="8 9" key="1">
    <citation type="submission" date="2020-04" db="EMBL/GenBank/DDBJ databases">
        <authorList>
            <person name="Zheng R.K."/>
            <person name="Sun C.M."/>
        </authorList>
    </citation>
    <scope>NUCLEOTIDE SEQUENCE [LARGE SCALE GENOMIC DNA]</scope>
    <source>
        <strain evidence="9">zrk29</strain>
    </source>
</reference>
<feature type="compositionally biased region" description="Low complexity" evidence="5">
    <location>
        <begin position="23"/>
        <end position="38"/>
    </location>
</feature>
<feature type="chain" id="PRO_5029523495" description="Solute-binding protein family 5 domain-containing protein" evidence="6">
    <location>
        <begin position="19"/>
        <end position="1107"/>
    </location>
</feature>
<feature type="compositionally biased region" description="Acidic residues" evidence="5">
    <location>
        <begin position="39"/>
        <end position="48"/>
    </location>
</feature>
<feature type="signal peptide" evidence="6">
    <location>
        <begin position="1"/>
        <end position="18"/>
    </location>
</feature>
<dbReference type="InterPro" id="IPR000914">
    <property type="entry name" value="SBP_5_dom"/>
</dbReference>
<evidence type="ECO:0000259" key="7">
    <source>
        <dbReference type="Pfam" id="PF00496"/>
    </source>
</evidence>
<dbReference type="GO" id="GO:0015833">
    <property type="term" value="P:peptide transport"/>
    <property type="evidence" value="ECO:0007669"/>
    <property type="project" value="TreeGrafter"/>
</dbReference>
<dbReference type="Gene3D" id="3.40.190.10">
    <property type="entry name" value="Periplasmic binding protein-like II"/>
    <property type="match status" value="1"/>
</dbReference>
<accession>A0A7L6N107</accession>
<dbReference type="InterPro" id="IPR039424">
    <property type="entry name" value="SBP_5"/>
</dbReference>